<dbReference type="PANTHER" id="PTHR11161">
    <property type="entry name" value="O-ACYLTRANSFERASE"/>
    <property type="match status" value="1"/>
</dbReference>
<keyword evidence="3" id="KW-0732">Signal</keyword>
<feature type="compositionally biased region" description="Basic and acidic residues" evidence="1">
    <location>
        <begin position="439"/>
        <end position="449"/>
    </location>
</feature>
<evidence type="ECO:0000256" key="3">
    <source>
        <dbReference type="SAM" id="SignalP"/>
    </source>
</evidence>
<evidence type="ECO:0000256" key="2">
    <source>
        <dbReference type="SAM" id="Phobius"/>
    </source>
</evidence>
<feature type="transmembrane region" description="Helical" evidence="2">
    <location>
        <begin position="348"/>
        <end position="371"/>
    </location>
</feature>
<dbReference type="EMBL" id="GGYP01007069">
    <property type="protein sequence ID" value="MDE51840.1"/>
    <property type="molecule type" value="Transcribed_RNA"/>
</dbReference>
<name>A0A6G1SPL6_9ACAR</name>
<feature type="domain" description="Nose resistant-to-fluoxetine protein N-terminal" evidence="4">
    <location>
        <begin position="158"/>
        <end position="309"/>
    </location>
</feature>
<keyword evidence="2" id="KW-0812">Transmembrane</keyword>
<evidence type="ECO:0000313" key="5">
    <source>
        <dbReference type="EMBL" id="MDE51840.1"/>
    </source>
</evidence>
<accession>A0A6G1SPL6</accession>
<feature type="transmembrane region" description="Helical" evidence="2">
    <location>
        <begin position="763"/>
        <end position="783"/>
    </location>
</feature>
<feature type="transmembrane region" description="Helical" evidence="2">
    <location>
        <begin position="804"/>
        <end position="822"/>
    </location>
</feature>
<dbReference type="Pfam" id="PF01757">
    <property type="entry name" value="Acyl_transf_3"/>
    <property type="match status" value="1"/>
</dbReference>
<protein>
    <submittedName>
        <fullName evidence="5">Nose resistant to fluoxetine protein 6</fullName>
    </submittedName>
</protein>
<keyword evidence="2" id="KW-1133">Transmembrane helix</keyword>
<reference evidence="5" key="1">
    <citation type="submission" date="2018-10" db="EMBL/GenBank/DDBJ databases">
        <title>Transcriptome assembly of Aceria tosichella (Wheat curl mite) Type 2.</title>
        <authorList>
            <person name="Scully E.D."/>
            <person name="Geib S.M."/>
            <person name="Palmer N.A."/>
            <person name="Gupta A.K."/>
            <person name="Sarath G."/>
            <person name="Tatineni S."/>
        </authorList>
    </citation>
    <scope>NUCLEOTIDE SEQUENCE</scope>
    <source>
        <strain evidence="5">LincolnNE</strain>
    </source>
</reference>
<organism evidence="5">
    <name type="scientific">Aceria tosichella</name>
    <name type="common">wheat curl mite</name>
    <dbReference type="NCBI Taxonomy" id="561515"/>
    <lineage>
        <taxon>Eukaryota</taxon>
        <taxon>Metazoa</taxon>
        <taxon>Ecdysozoa</taxon>
        <taxon>Arthropoda</taxon>
        <taxon>Chelicerata</taxon>
        <taxon>Arachnida</taxon>
        <taxon>Acari</taxon>
        <taxon>Acariformes</taxon>
        <taxon>Trombidiformes</taxon>
        <taxon>Prostigmata</taxon>
        <taxon>Eupodina</taxon>
        <taxon>Eriophyoidea</taxon>
        <taxon>Eriophyidae</taxon>
        <taxon>Eriophyinae</taxon>
        <taxon>Aceriini</taxon>
        <taxon>Aceria</taxon>
    </lineage>
</organism>
<evidence type="ECO:0000259" key="4">
    <source>
        <dbReference type="SMART" id="SM00703"/>
    </source>
</evidence>
<dbReference type="Pfam" id="PF20146">
    <property type="entry name" value="NRF"/>
    <property type="match status" value="1"/>
</dbReference>
<sequence>MLAATGQQILLASLTTSIVAIICLAVPDEPSQAQDDANTRRGQLNEKLEQNKQPHIASLINYLVPDGTYSKLVQQQQQQQQQRGSKGAQNDARLLSLLDHIGPDMKPANGFADPPNITLDVAKRAWQLMHDHAEQFAGERINLMWPIVRQALVAAEVSDKCLVAAEQVASSALKLKTWAVKLLNSWGTFPPVGLFEGTLGDIGSYHGCLGVPENEAIRHAHYCTFSFRPVLPTRRDYELLIAREPTGLLELFNETDSFSEFASKSHYNHYVYYKLGTCFPIDCSPLDAQKVARLLAKRAILISGPVKCHTKFSNDYEEAQTGRALKISSQDLNNGVYIWKPHINRTQLVALVCLGTLMAIILLFTLVDLFLNRLPKMCTEFTPTTKAPADNGLEEPELEPSADDEIKLGALTVMNHVIGAPVCQLHTNDQSMVVDRVELSREEQSHHENSNNNGNSNNNKSNSNNSNNNVASAKVKHQVRTKPSAAPVVTRTTKSFLSQLIHDCSLITNTKEFFHISKQQLRSDILCMNGLRCITMSWIILAHTVQYNDWAAFGRIYEIEAQLKSLLNQPIFNASYLVDTFFVMSGLLTSYTVFKLKHVPIEGTNETRLCSSPFSTKSYLIGRYLRLTPQILLVSLLFILLPLSSSSSGPHWESMTGEYSENCSNNWWVNLLHIQAFYKSGEMCNFVCWWISVDMLYHLIALAVILIILKAGGAQTVPVICSTLILFNATIQAARHYQLGLPPNLLSTIPQTGAMWAQMTLKYFWTPNAHLFPFVFGFQLGFYMARNKQVISGWFTQKRAMAGWVAAIVLFGYVSFGTHFWVVGQWRYSAEASTFWALSSQIVWSTCVAWTIVACQFGYGGFINQMLSCKLFIVLGKASYLVYLSHFLILFTFFGSQNLLLEPTQIMITYIILGNICLSMAFGSFLCVAFEMPWLKIQKRIMRLIV</sequence>
<proteinExistence type="predicted"/>
<dbReference type="InterPro" id="IPR002656">
    <property type="entry name" value="Acyl_transf_3_dom"/>
</dbReference>
<feature type="transmembrane region" description="Helical" evidence="2">
    <location>
        <begin position="871"/>
        <end position="894"/>
    </location>
</feature>
<dbReference type="SMART" id="SM00703">
    <property type="entry name" value="NRF"/>
    <property type="match status" value="1"/>
</dbReference>
<keyword evidence="2" id="KW-0472">Membrane</keyword>
<feature type="transmembrane region" description="Helical" evidence="2">
    <location>
        <begin position="842"/>
        <end position="859"/>
    </location>
</feature>
<dbReference type="AlphaFoldDB" id="A0A6G1SPL6"/>
<feature type="region of interest" description="Disordered" evidence="1">
    <location>
        <begin position="439"/>
        <end position="484"/>
    </location>
</feature>
<dbReference type="GO" id="GO:0016747">
    <property type="term" value="F:acyltransferase activity, transferring groups other than amino-acyl groups"/>
    <property type="evidence" value="ECO:0007669"/>
    <property type="project" value="InterPro"/>
</dbReference>
<dbReference type="InterPro" id="IPR052728">
    <property type="entry name" value="O2_lipid_transport_reg"/>
</dbReference>
<feature type="compositionally biased region" description="Low complexity" evidence="1">
    <location>
        <begin position="450"/>
        <end position="469"/>
    </location>
</feature>
<feature type="chain" id="PRO_5026032416" evidence="3">
    <location>
        <begin position="34"/>
        <end position="946"/>
    </location>
</feature>
<feature type="transmembrane region" description="Helical" evidence="2">
    <location>
        <begin position="906"/>
        <end position="930"/>
    </location>
</feature>
<feature type="transmembrane region" description="Helical" evidence="2">
    <location>
        <begin position="689"/>
        <end position="709"/>
    </location>
</feature>
<evidence type="ECO:0000256" key="1">
    <source>
        <dbReference type="SAM" id="MobiDB-lite"/>
    </source>
</evidence>
<feature type="signal peptide" evidence="3">
    <location>
        <begin position="1"/>
        <end position="33"/>
    </location>
</feature>
<dbReference type="InterPro" id="IPR006621">
    <property type="entry name" value="Nose-resist-to-fluoxetine_N"/>
</dbReference>
<dbReference type="PANTHER" id="PTHR11161:SF0">
    <property type="entry name" value="O-ACYLTRANSFERASE LIKE PROTEIN"/>
    <property type="match status" value="1"/>
</dbReference>
<gene>
    <name evidence="5" type="primary">nrf-6_5</name>
    <name evidence="5" type="ORF">g.18645</name>
</gene>